<evidence type="ECO:0000313" key="3">
    <source>
        <dbReference type="Proteomes" id="UP000656319"/>
    </source>
</evidence>
<reference evidence="2 3" key="1">
    <citation type="submission" date="2020-10" db="EMBL/GenBank/DDBJ databases">
        <authorList>
            <person name="Peeters C."/>
        </authorList>
    </citation>
    <scope>NUCLEOTIDE SEQUENCE [LARGE SCALE GENOMIC DNA]</scope>
    <source>
        <strain evidence="2 3">LMG 27952</strain>
    </source>
</reference>
<dbReference type="Gene3D" id="3.40.50.2300">
    <property type="match status" value="2"/>
</dbReference>
<accession>A0ABM8P2I1</accession>
<organism evidence="2 3">
    <name type="scientific">Paraburkholderia hiiakae</name>
    <dbReference type="NCBI Taxonomy" id="1081782"/>
    <lineage>
        <taxon>Bacteria</taxon>
        <taxon>Pseudomonadati</taxon>
        <taxon>Pseudomonadota</taxon>
        <taxon>Betaproteobacteria</taxon>
        <taxon>Burkholderiales</taxon>
        <taxon>Burkholderiaceae</taxon>
        <taxon>Paraburkholderia</taxon>
    </lineage>
</organism>
<comment type="caution">
    <text evidence="2">The sequence shown here is derived from an EMBL/GenBank/DDBJ whole genome shotgun (WGS) entry which is preliminary data.</text>
</comment>
<dbReference type="CDD" id="cd06307">
    <property type="entry name" value="PBP1_sugar_binding"/>
    <property type="match status" value="1"/>
</dbReference>
<dbReference type="Gene3D" id="1.10.260.40">
    <property type="entry name" value="lambda repressor-like DNA-binding domains"/>
    <property type="match status" value="1"/>
</dbReference>
<dbReference type="Pfam" id="PF13407">
    <property type="entry name" value="Peripla_BP_4"/>
    <property type="match status" value="1"/>
</dbReference>
<evidence type="ECO:0000313" key="2">
    <source>
        <dbReference type="EMBL" id="CAD6554412.1"/>
    </source>
</evidence>
<dbReference type="SUPFAM" id="SSF53822">
    <property type="entry name" value="Periplasmic binding protein-like I"/>
    <property type="match status" value="1"/>
</dbReference>
<evidence type="ECO:0000259" key="1">
    <source>
        <dbReference type="Pfam" id="PF13407"/>
    </source>
</evidence>
<dbReference type="EMBL" id="CAJHCQ010000017">
    <property type="protein sequence ID" value="CAD6554412.1"/>
    <property type="molecule type" value="Genomic_DNA"/>
</dbReference>
<keyword evidence="3" id="KW-1185">Reference proteome</keyword>
<name>A0ABM8P2I1_9BURK</name>
<dbReference type="RefSeq" id="WP_201699146.1">
    <property type="nucleotide sequence ID" value="NZ_CAJHCQ010000017.1"/>
</dbReference>
<proteinExistence type="predicted"/>
<dbReference type="InterPro" id="IPR010982">
    <property type="entry name" value="Lambda_DNA-bd_dom_sf"/>
</dbReference>
<dbReference type="PANTHER" id="PTHR30146">
    <property type="entry name" value="LACI-RELATED TRANSCRIPTIONAL REPRESSOR"/>
    <property type="match status" value="1"/>
</dbReference>
<sequence length="347" mass="36852">MKSRPTLKQLMELTQLSRATIDRALNDRPGVHPRTRSAVEAALRQLGASDDPALPVASRAASNALRVRLLLQAGDAFTAELTRTAASLEAEFAAAGVTVDVVNCVGASDEDVALRVREAALGAQPAADAIGIICTNTPPITSALRECMARGLGVVTLITDVDADARHTYVGVNNRAAGQSAAFLVGRHLEGRPAPSVAVVVATFSYTCHEDREIGFRSLLRQRFPHVNVVEVIKGADSGAATYEATRRCMETHGALDGIYNVAGGNEGLAAALRERGLAGRTLYVTHEVNAVTEPLLRADVIDYLLSQDLRLLLRTAVEQMRNAVAGGTPPAQALVPIETYSRYSLP</sequence>
<gene>
    <name evidence="2" type="ORF">LMG27952_05620</name>
</gene>
<dbReference type="Proteomes" id="UP000656319">
    <property type="component" value="Unassembled WGS sequence"/>
</dbReference>
<dbReference type="PANTHER" id="PTHR30146:SF152">
    <property type="entry name" value="TRANSCRIPTIONAL REGULATORY PROTEIN"/>
    <property type="match status" value="1"/>
</dbReference>
<dbReference type="InterPro" id="IPR025997">
    <property type="entry name" value="SBP_2_dom"/>
</dbReference>
<dbReference type="InterPro" id="IPR028082">
    <property type="entry name" value="Peripla_BP_I"/>
</dbReference>
<protein>
    <recommendedName>
        <fullName evidence="1">Periplasmic binding protein domain-containing protein</fullName>
    </recommendedName>
</protein>
<feature type="domain" description="Periplasmic binding protein" evidence="1">
    <location>
        <begin position="84"/>
        <end position="327"/>
    </location>
</feature>
<dbReference type="SUPFAM" id="SSF47413">
    <property type="entry name" value="lambda repressor-like DNA-binding domains"/>
    <property type="match status" value="1"/>
</dbReference>